<dbReference type="InterPro" id="IPR004408">
    <property type="entry name" value="Biotin_CoA_COase_ligase"/>
</dbReference>
<gene>
    <name evidence="6" type="primary">birA</name>
    <name evidence="8" type="ORF">SAMN02745119_02822</name>
</gene>
<feature type="binding site" evidence="6">
    <location>
        <position position="119"/>
    </location>
    <ligand>
        <name>biotin</name>
        <dbReference type="ChEBI" id="CHEBI:57586"/>
    </ligand>
</feature>
<dbReference type="OrthoDB" id="9807064at2"/>
<feature type="DNA-binding region" description="H-T-H motif" evidence="6">
    <location>
        <begin position="23"/>
        <end position="42"/>
    </location>
</feature>
<dbReference type="PANTHER" id="PTHR12835:SF5">
    <property type="entry name" value="BIOTIN--PROTEIN LIGASE"/>
    <property type="match status" value="1"/>
</dbReference>
<dbReference type="InterPro" id="IPR036390">
    <property type="entry name" value="WH_DNA-bd_sf"/>
</dbReference>
<dbReference type="CDD" id="cd16442">
    <property type="entry name" value="BPL"/>
    <property type="match status" value="1"/>
</dbReference>
<dbReference type="SUPFAM" id="SSF50037">
    <property type="entry name" value="C-terminal domain of transcriptional repressors"/>
    <property type="match status" value="1"/>
</dbReference>
<feature type="binding site" evidence="6">
    <location>
        <position position="190"/>
    </location>
    <ligand>
        <name>biotin</name>
        <dbReference type="ChEBI" id="CHEBI:57586"/>
    </ligand>
</feature>
<accession>A0A1T4RDD0</accession>
<dbReference type="Gene3D" id="2.30.30.100">
    <property type="match status" value="1"/>
</dbReference>
<evidence type="ECO:0000256" key="5">
    <source>
        <dbReference type="ARBA" id="ARBA00047846"/>
    </source>
</evidence>
<evidence type="ECO:0000256" key="3">
    <source>
        <dbReference type="ARBA" id="ARBA00022840"/>
    </source>
</evidence>
<dbReference type="InterPro" id="IPR045864">
    <property type="entry name" value="aa-tRNA-synth_II/BPL/LPL"/>
</dbReference>
<comment type="caution">
    <text evidence="6">Lacks conserved residue(s) required for the propagation of feature annotation.</text>
</comment>
<keyword evidence="9" id="KW-1185">Reference proteome</keyword>
<dbReference type="InterPro" id="IPR036388">
    <property type="entry name" value="WH-like_DNA-bd_sf"/>
</dbReference>
<dbReference type="STRING" id="115783.SAMN02745119_02822"/>
<dbReference type="EMBL" id="FUWR01000019">
    <property type="protein sequence ID" value="SKA14034.1"/>
    <property type="molecule type" value="Genomic_DNA"/>
</dbReference>
<dbReference type="EC" id="6.3.4.15" evidence="6"/>
<evidence type="ECO:0000256" key="6">
    <source>
        <dbReference type="HAMAP-Rule" id="MF_00978"/>
    </source>
</evidence>
<keyword evidence="2 6" id="KW-0547">Nucleotide-binding</keyword>
<comment type="similarity">
    <text evidence="6">Belongs to the biotin--protein ligase family.</text>
</comment>
<reference evidence="9" key="1">
    <citation type="submission" date="2017-02" db="EMBL/GenBank/DDBJ databases">
        <authorList>
            <person name="Varghese N."/>
            <person name="Submissions S."/>
        </authorList>
    </citation>
    <scope>NUCLEOTIDE SEQUENCE [LARGE SCALE GENOMIC DNA]</scope>
    <source>
        <strain evidence="9">ATCC BAA-34</strain>
    </source>
</reference>
<sequence>MPRRTAAADLLKLLRDAEGMVSGELLSRELGVSRTAIWKQISSLRAAGYRIDAVPSQGYCLATEPDLLDEAVLRTSLGNGCLIGRRIVCCGETGSTNTDAFLLAEQGAEEGTVLLAERQLAGKGRLGRRWESPTGVNLYCSVILRPELPPYEAPQLTFLSAVAVARAIQITTGLQPAIKWPNDLLMNGRKVAGLLNEMNAETDRVGFVILGIGVNLNMRADQFPADLRTPATSLLLESGAPVSRQLFAVHLLRELDREYLRFQQEGFGPVREEWARYCNAFGREVQVDVGPNSLQGPFMGVDHDGALLMKLSDGRVERILSGDVTVI</sequence>
<dbReference type="Gene3D" id="1.10.10.10">
    <property type="entry name" value="Winged helix-like DNA-binding domain superfamily/Winged helix DNA-binding domain"/>
    <property type="match status" value="1"/>
</dbReference>
<evidence type="ECO:0000256" key="1">
    <source>
        <dbReference type="ARBA" id="ARBA00022598"/>
    </source>
</evidence>
<dbReference type="NCBIfam" id="TIGR00121">
    <property type="entry name" value="birA_ligase"/>
    <property type="match status" value="1"/>
</dbReference>
<keyword evidence="6" id="KW-0678">Repressor</keyword>
<dbReference type="GO" id="GO:0005737">
    <property type="term" value="C:cytoplasm"/>
    <property type="evidence" value="ECO:0007669"/>
    <property type="project" value="TreeGrafter"/>
</dbReference>
<name>A0A1T4RDD0_9BACT</name>
<evidence type="ECO:0000313" key="8">
    <source>
        <dbReference type="EMBL" id="SKA14034.1"/>
    </source>
</evidence>
<organism evidence="8 9">
    <name type="scientific">Trichlorobacter thiogenes</name>
    <dbReference type="NCBI Taxonomy" id="115783"/>
    <lineage>
        <taxon>Bacteria</taxon>
        <taxon>Pseudomonadati</taxon>
        <taxon>Thermodesulfobacteriota</taxon>
        <taxon>Desulfuromonadia</taxon>
        <taxon>Geobacterales</taxon>
        <taxon>Geobacteraceae</taxon>
        <taxon>Trichlorobacter</taxon>
    </lineage>
</organism>
<evidence type="ECO:0000256" key="4">
    <source>
        <dbReference type="ARBA" id="ARBA00023267"/>
    </source>
</evidence>
<dbReference type="Pfam" id="PF02237">
    <property type="entry name" value="BPL_C"/>
    <property type="match status" value="1"/>
</dbReference>
<dbReference type="GO" id="GO:0004077">
    <property type="term" value="F:biotin--[biotin carboxyl-carrier protein] ligase activity"/>
    <property type="evidence" value="ECO:0007669"/>
    <property type="project" value="UniProtKB-UniRule"/>
</dbReference>
<keyword evidence="6" id="KW-0805">Transcription regulation</keyword>
<keyword evidence="3 6" id="KW-0067">ATP-binding</keyword>
<protein>
    <recommendedName>
        <fullName evidence="6">Bifunctional ligase/repressor BirA</fullName>
    </recommendedName>
    <alternativeName>
        <fullName evidence="6">Biotin--[acetyl-CoA-carboxylase] ligase</fullName>
        <ecNumber evidence="6">6.3.4.15</ecNumber>
    </alternativeName>
    <alternativeName>
        <fullName evidence="6">Biotin--protein ligase</fullName>
    </alternativeName>
    <alternativeName>
        <fullName evidence="6">Biotin-[acetyl-CoA carboxylase] synthetase</fullName>
    </alternativeName>
</protein>
<comment type="function">
    <text evidence="6">Acts both as a biotin--[acetyl-CoA-carboxylase] ligase and a repressor.</text>
</comment>
<keyword evidence="6" id="KW-0238">DNA-binding</keyword>
<feature type="binding site" evidence="6">
    <location>
        <begin position="95"/>
        <end position="97"/>
    </location>
    <ligand>
        <name>biotin</name>
        <dbReference type="ChEBI" id="CHEBI:57586"/>
    </ligand>
</feature>
<keyword evidence="6" id="KW-0804">Transcription</keyword>
<dbReference type="RefSeq" id="WP_078791047.1">
    <property type="nucleotide sequence ID" value="NZ_FUWR01000019.1"/>
</dbReference>
<dbReference type="GO" id="GO:0005524">
    <property type="term" value="F:ATP binding"/>
    <property type="evidence" value="ECO:0007669"/>
    <property type="project" value="UniProtKB-UniRule"/>
</dbReference>
<dbReference type="InterPro" id="IPR004143">
    <property type="entry name" value="BPL_LPL_catalytic"/>
</dbReference>
<keyword evidence="4 6" id="KW-0092">Biotin</keyword>
<dbReference type="Pfam" id="PF03099">
    <property type="entry name" value="BPL_LplA_LipB"/>
    <property type="match status" value="1"/>
</dbReference>
<dbReference type="AlphaFoldDB" id="A0A1T4RDD0"/>
<dbReference type="Gene3D" id="3.30.930.10">
    <property type="entry name" value="Bira Bifunctional Protein, Domain 2"/>
    <property type="match status" value="1"/>
</dbReference>
<dbReference type="Pfam" id="PF08279">
    <property type="entry name" value="HTH_11"/>
    <property type="match status" value="1"/>
</dbReference>
<dbReference type="GO" id="GO:0003677">
    <property type="term" value="F:DNA binding"/>
    <property type="evidence" value="ECO:0007669"/>
    <property type="project" value="UniProtKB-UniRule"/>
</dbReference>
<dbReference type="Proteomes" id="UP000190102">
    <property type="component" value="Unassembled WGS sequence"/>
</dbReference>
<keyword evidence="1 6" id="KW-0436">Ligase</keyword>
<dbReference type="InterPro" id="IPR013196">
    <property type="entry name" value="HTH_11"/>
</dbReference>
<dbReference type="SUPFAM" id="SSF55681">
    <property type="entry name" value="Class II aaRS and biotin synthetases"/>
    <property type="match status" value="1"/>
</dbReference>
<dbReference type="InterPro" id="IPR008988">
    <property type="entry name" value="Transcriptional_repressor_C"/>
</dbReference>
<dbReference type="GO" id="GO:0006355">
    <property type="term" value="P:regulation of DNA-templated transcription"/>
    <property type="evidence" value="ECO:0007669"/>
    <property type="project" value="UniProtKB-UniRule"/>
</dbReference>
<dbReference type="InterPro" id="IPR003142">
    <property type="entry name" value="BPL_C"/>
</dbReference>
<feature type="domain" description="BPL/LPL catalytic" evidence="7">
    <location>
        <begin position="76"/>
        <end position="263"/>
    </location>
</feature>
<evidence type="ECO:0000256" key="2">
    <source>
        <dbReference type="ARBA" id="ARBA00022741"/>
    </source>
</evidence>
<dbReference type="InterPro" id="IPR030855">
    <property type="entry name" value="Bifunct_BirA"/>
</dbReference>
<dbReference type="PROSITE" id="PS51733">
    <property type="entry name" value="BPL_LPL_CATALYTIC"/>
    <property type="match status" value="1"/>
</dbReference>
<evidence type="ECO:0000259" key="7">
    <source>
        <dbReference type="PROSITE" id="PS51733"/>
    </source>
</evidence>
<dbReference type="HAMAP" id="MF_00978">
    <property type="entry name" value="Bifunct_BirA"/>
    <property type="match status" value="1"/>
</dbReference>
<dbReference type="SUPFAM" id="SSF46785">
    <property type="entry name" value="Winged helix' DNA-binding domain"/>
    <property type="match status" value="1"/>
</dbReference>
<evidence type="ECO:0000313" key="9">
    <source>
        <dbReference type="Proteomes" id="UP000190102"/>
    </source>
</evidence>
<proteinExistence type="inferred from homology"/>
<comment type="catalytic activity">
    <reaction evidence="5 6">
        <text>biotin + L-lysyl-[protein] + ATP = N(6)-biotinyl-L-lysyl-[protein] + AMP + diphosphate + H(+)</text>
        <dbReference type="Rhea" id="RHEA:11756"/>
        <dbReference type="Rhea" id="RHEA-COMP:9752"/>
        <dbReference type="Rhea" id="RHEA-COMP:10505"/>
        <dbReference type="ChEBI" id="CHEBI:15378"/>
        <dbReference type="ChEBI" id="CHEBI:29969"/>
        <dbReference type="ChEBI" id="CHEBI:30616"/>
        <dbReference type="ChEBI" id="CHEBI:33019"/>
        <dbReference type="ChEBI" id="CHEBI:57586"/>
        <dbReference type="ChEBI" id="CHEBI:83144"/>
        <dbReference type="ChEBI" id="CHEBI:456215"/>
        <dbReference type="EC" id="6.3.4.15"/>
    </reaction>
</comment>
<dbReference type="PANTHER" id="PTHR12835">
    <property type="entry name" value="BIOTIN PROTEIN LIGASE"/>
    <property type="match status" value="1"/>
</dbReference>